<dbReference type="EMBL" id="KF128640">
    <property type="protein sequence ID" value="AIA96006.1"/>
    <property type="molecule type" value="Genomic_DNA"/>
</dbReference>
<dbReference type="AlphaFoldDB" id="A0A060CSN5"/>
<sequence length="119" mass="13657">DAQYRELARGSYEAVVMRRDINDLHQQRAALLTTLEGEKKGYASGVYTKDVSKYMSAWILGIEWSPDLVVNTNEMNPDKVSFDGEYLYSKDASPFEVWLSEIGDYAIKYETENIKCKDL</sequence>
<organism evidence="1">
    <name type="scientific">uncultured Bacillus sp</name>
    <dbReference type="NCBI Taxonomy" id="83428"/>
    <lineage>
        <taxon>Bacteria</taxon>
        <taxon>Bacillati</taxon>
        <taxon>Bacillota</taxon>
        <taxon>Bacilli</taxon>
        <taxon>Bacillales</taxon>
        <taxon>Bacillaceae</taxon>
        <taxon>Bacillus</taxon>
        <taxon>environmental samples</taxon>
    </lineage>
</organism>
<name>A0A060CSN5_9BACI</name>
<accession>A0A060CSN5</accession>
<reference evidence="1" key="1">
    <citation type="journal article" date="2013" name="Environ. Microbiol.">
        <title>Seasonally variable intestinal metagenomes of the red palm weevil (Rhynchophorus ferrugineus).</title>
        <authorList>
            <person name="Jia S."/>
            <person name="Zhang X."/>
            <person name="Zhang G."/>
            <person name="Yin A."/>
            <person name="Zhang S."/>
            <person name="Li F."/>
            <person name="Wang L."/>
            <person name="Zhao D."/>
            <person name="Yun Q."/>
            <person name="Tala"/>
            <person name="Wang J."/>
            <person name="Sun G."/>
            <person name="Baabdullah M."/>
            <person name="Yu X."/>
            <person name="Hu S."/>
            <person name="Al-Mssallem I.S."/>
            <person name="Yu J."/>
        </authorList>
    </citation>
    <scope>NUCLEOTIDE SEQUENCE</scope>
</reference>
<protein>
    <submittedName>
        <fullName evidence="1">CAZy families GT2 protein</fullName>
    </submittedName>
</protein>
<evidence type="ECO:0000313" key="1">
    <source>
        <dbReference type="EMBL" id="AIA96006.1"/>
    </source>
</evidence>
<proteinExistence type="predicted"/>
<feature type="non-terminal residue" evidence="1">
    <location>
        <position position="1"/>
    </location>
</feature>